<organism evidence="1 2">
    <name type="scientific">Crossiella cryophila</name>
    <dbReference type="NCBI Taxonomy" id="43355"/>
    <lineage>
        <taxon>Bacteria</taxon>
        <taxon>Bacillati</taxon>
        <taxon>Actinomycetota</taxon>
        <taxon>Actinomycetes</taxon>
        <taxon>Pseudonocardiales</taxon>
        <taxon>Pseudonocardiaceae</taxon>
        <taxon>Crossiella</taxon>
    </lineage>
</organism>
<name>A0A7W7FV14_9PSEU</name>
<accession>A0A7W7FV14</accession>
<comment type="caution">
    <text evidence="1">The sequence shown here is derived from an EMBL/GenBank/DDBJ whole genome shotgun (WGS) entry which is preliminary data.</text>
</comment>
<dbReference type="EMBL" id="JACHMH010000001">
    <property type="protein sequence ID" value="MBB4678038.1"/>
    <property type="molecule type" value="Genomic_DNA"/>
</dbReference>
<dbReference type="SUPFAM" id="SSF51735">
    <property type="entry name" value="NAD(P)-binding Rossmann-fold domains"/>
    <property type="match status" value="1"/>
</dbReference>
<dbReference type="RefSeq" id="WP_281403244.1">
    <property type="nucleotide sequence ID" value="NZ_BAAAUI010000027.1"/>
</dbReference>
<proteinExistence type="predicted"/>
<keyword evidence="2" id="KW-1185">Reference proteome</keyword>
<reference evidence="1 2" key="1">
    <citation type="submission" date="2020-08" db="EMBL/GenBank/DDBJ databases">
        <title>Sequencing the genomes of 1000 actinobacteria strains.</title>
        <authorList>
            <person name="Klenk H.-P."/>
        </authorList>
    </citation>
    <scope>NUCLEOTIDE SEQUENCE [LARGE SCALE GENOMIC DNA]</scope>
    <source>
        <strain evidence="1 2">DSM 44230</strain>
    </source>
</reference>
<dbReference type="Gene3D" id="3.40.50.720">
    <property type="entry name" value="NAD(P)-binding Rossmann-like Domain"/>
    <property type="match status" value="1"/>
</dbReference>
<dbReference type="InterPro" id="IPR036291">
    <property type="entry name" value="NAD(P)-bd_dom_sf"/>
</dbReference>
<sequence length="33" mass="3369">MAEAVAYLASTSATYITATDLIIDGGLTHTLSP</sequence>
<evidence type="ECO:0000313" key="1">
    <source>
        <dbReference type="EMBL" id="MBB4678038.1"/>
    </source>
</evidence>
<dbReference type="Proteomes" id="UP000533598">
    <property type="component" value="Unassembled WGS sequence"/>
</dbReference>
<protein>
    <submittedName>
        <fullName evidence="1">NAD(P)-dependent dehydrogenase (Short-subunit alcohol dehydrogenase family)</fullName>
    </submittedName>
</protein>
<evidence type="ECO:0000313" key="2">
    <source>
        <dbReference type="Proteomes" id="UP000533598"/>
    </source>
</evidence>
<gene>
    <name evidence="1" type="ORF">HNR67_004156</name>
</gene>
<dbReference type="AlphaFoldDB" id="A0A7W7FV14"/>